<dbReference type="Gene3D" id="2.60.40.1130">
    <property type="entry name" value="Rab geranylgeranyltransferase alpha-subunit, insert domain"/>
    <property type="match status" value="1"/>
</dbReference>
<evidence type="ECO:0000256" key="2">
    <source>
        <dbReference type="ARBA" id="ARBA00012656"/>
    </source>
</evidence>
<dbReference type="Proteomes" id="UP000077115">
    <property type="component" value="Unassembled WGS sequence"/>
</dbReference>
<evidence type="ECO:0000313" key="11">
    <source>
        <dbReference type="Proteomes" id="UP000077115"/>
    </source>
</evidence>
<dbReference type="Pfam" id="PF01239">
    <property type="entry name" value="PPTA"/>
    <property type="match status" value="5"/>
</dbReference>
<dbReference type="InterPro" id="IPR032675">
    <property type="entry name" value="LRR_dom_sf"/>
</dbReference>
<dbReference type="OrthoDB" id="1658at2759"/>
<comment type="catalytic activity">
    <reaction evidence="8 9">
        <text>geranylgeranyl diphosphate + L-cysteinyl-[protein] = S-geranylgeranyl-L-cysteinyl-[protein] + diphosphate</text>
        <dbReference type="Rhea" id="RHEA:21240"/>
        <dbReference type="Rhea" id="RHEA-COMP:10131"/>
        <dbReference type="Rhea" id="RHEA-COMP:11537"/>
        <dbReference type="ChEBI" id="CHEBI:29950"/>
        <dbReference type="ChEBI" id="CHEBI:33019"/>
        <dbReference type="ChEBI" id="CHEBI:57533"/>
        <dbReference type="ChEBI" id="CHEBI:86021"/>
        <dbReference type="EC" id="2.5.1.60"/>
    </reaction>
</comment>
<dbReference type="STRING" id="403673.A0A177W8U2"/>
<dbReference type="PANTHER" id="PTHR11129:SF2">
    <property type="entry name" value="GERANYLGERANYL TRANSFERASE TYPE-2 SUBUNIT ALPHA"/>
    <property type="match status" value="1"/>
</dbReference>
<dbReference type="Gene3D" id="3.80.10.10">
    <property type="entry name" value="Ribonuclease Inhibitor"/>
    <property type="match status" value="1"/>
</dbReference>
<dbReference type="InterPro" id="IPR002088">
    <property type="entry name" value="Prenyl_trans_a"/>
</dbReference>
<evidence type="ECO:0000256" key="4">
    <source>
        <dbReference type="ARBA" id="ARBA00022602"/>
    </source>
</evidence>
<dbReference type="GO" id="GO:0097354">
    <property type="term" value="P:prenylation"/>
    <property type="evidence" value="ECO:0007669"/>
    <property type="project" value="UniProtKB-UniRule"/>
</dbReference>
<evidence type="ECO:0000256" key="5">
    <source>
        <dbReference type="ARBA" id="ARBA00022679"/>
    </source>
</evidence>
<gene>
    <name evidence="10" type="ORF">BDEG_20288</name>
</gene>
<evidence type="ECO:0000256" key="3">
    <source>
        <dbReference type="ARBA" id="ARBA00014772"/>
    </source>
</evidence>
<dbReference type="SUPFAM" id="SSF52058">
    <property type="entry name" value="L domain-like"/>
    <property type="match status" value="1"/>
</dbReference>
<dbReference type="GO" id="GO:0005968">
    <property type="term" value="C:Rab-protein geranylgeranyltransferase complex"/>
    <property type="evidence" value="ECO:0007669"/>
    <property type="project" value="TreeGrafter"/>
</dbReference>
<evidence type="ECO:0000256" key="9">
    <source>
        <dbReference type="RuleBase" id="RU367120"/>
    </source>
</evidence>
<dbReference type="Gene3D" id="1.25.40.120">
    <property type="entry name" value="Protein prenylyltransferase"/>
    <property type="match status" value="1"/>
</dbReference>
<evidence type="ECO:0000256" key="6">
    <source>
        <dbReference type="ARBA" id="ARBA00022737"/>
    </source>
</evidence>
<dbReference type="EC" id="2.5.1.60" evidence="2 9"/>
<evidence type="ECO:0000256" key="7">
    <source>
        <dbReference type="ARBA" id="ARBA00031267"/>
    </source>
</evidence>
<organism evidence="10 11">
    <name type="scientific">Batrachochytrium dendrobatidis (strain JEL423)</name>
    <dbReference type="NCBI Taxonomy" id="403673"/>
    <lineage>
        <taxon>Eukaryota</taxon>
        <taxon>Fungi</taxon>
        <taxon>Fungi incertae sedis</taxon>
        <taxon>Chytridiomycota</taxon>
        <taxon>Chytridiomycota incertae sedis</taxon>
        <taxon>Chytridiomycetes</taxon>
        <taxon>Rhizophydiales</taxon>
        <taxon>Rhizophydiales incertae sedis</taxon>
        <taxon>Batrachochytrium</taxon>
    </lineage>
</organism>
<dbReference type="AlphaFoldDB" id="A0A177W8U2"/>
<protein>
    <recommendedName>
        <fullName evidence="3 9">Geranylgeranyl transferase type-2 subunit alpha</fullName>
        <ecNumber evidence="2 9">2.5.1.60</ecNumber>
    </recommendedName>
    <alternativeName>
        <fullName evidence="7 9">Geranylgeranyl transferase type II subunit alpha</fullName>
    </alternativeName>
</protein>
<sequence length="840" mass="96275">MEEITEKLYNEESLKPLGILGEVIGIAVQDHHFQNSVVNFHLGKSLLLKYRGLNIRSLKTGNLAVIFQKLFKWISVKIALYFFNVIHPRQIASTFLNGRKVHFPDDVEPEYLLPILEYEQIAKPSNVSLIFIPKDNSDLSGEFWARHMANIISILQSHHKFFTQPVKGAASVSRHSTIIANIFGSLWRSSQTHQRRFSGTEYEAAQDNYLGVQNSITFYDRNVDFTYFVCRLDHRVALSIIHSGDGSGWANNVCVWPAYLILLIQHGQKKIPTTADALALKVEREHGKIVAYQELCQVASDLRAHSKLDNESLQVTTTLLTQNPEFYTIWNFRRDILVHMHKEIEPDQVQTDCEIELRLTEQLLQGAPKSYWVWNHRRWTLQHMPNPSWERELKLLDYMLDLDARNFHGWDYRRYVVAEIKTRKPQQEFEYTLNKINQNFSNYSAWHYRSKLFPWIFIDPKSCNTAISQDLEIVRNAVFTEPADQSAWLYQRWLLGKDAIPLSIVCAFMVPGVGNVKNCILAILFNQEAKLNQSTLPFAFTINGKVHHAHIKTPTYGRLHILDLGTLINEKSILNMVIDSGRFSGNRLDLNSSTTTIHGTMGSKTTWMNVMLCEQSVSTQMMQSNSVWQEELSFIEQLSEIEPDSKWPLLTLVYIYEHVDSAKHAKSASKILNRLAEIDPLRTNYYRDWRSRFVWADYVDSIGAHVVDSDKSVSEAHFQTKVSRHPMNLGLSVIPNTTPLLLVTNLNLSGNCLCSLDFALSLLLIEKLIVDDNSIKSLPKTLHNLVRLESISLQRNCISSASDAEGVKQHPTLKEIHLQGNPISDSDISNIQGWLSCYRA</sequence>
<dbReference type="PANTHER" id="PTHR11129">
    <property type="entry name" value="PROTEIN FARNESYLTRANSFERASE ALPHA SUBUNIT/RAB GERANYLGERANYL TRANSFERASE ALPHA SUBUNIT"/>
    <property type="match status" value="1"/>
</dbReference>
<name>A0A177W8U2_BATDL</name>
<dbReference type="FunFam" id="1.25.40.120:FF:000035">
    <property type="entry name" value="Geranylgeranyl transferase type-2 subunit alpha"/>
    <property type="match status" value="1"/>
</dbReference>
<dbReference type="GO" id="GO:0004663">
    <property type="term" value="F:Rab geranylgeranyltransferase activity"/>
    <property type="evidence" value="ECO:0007669"/>
    <property type="project" value="UniProtKB-UniRule"/>
</dbReference>
<comment type="function">
    <text evidence="9">Catalyzes the transfer of a geranyl-geranyl moiety from geranyl-geranyl pyrophosphate to cysteines occuring in specific C-terminal amino acid sequences.</text>
</comment>
<proteinExistence type="inferred from homology"/>
<evidence type="ECO:0000256" key="8">
    <source>
        <dbReference type="ARBA" id="ARBA00047658"/>
    </source>
</evidence>
<comment type="similarity">
    <text evidence="1 9">Belongs to the protein prenyltransferase subunit alpha family.</text>
</comment>
<keyword evidence="6" id="KW-0677">Repeat</keyword>
<dbReference type="PROSITE" id="PS51147">
    <property type="entry name" value="PFTA"/>
    <property type="match status" value="4"/>
</dbReference>
<dbReference type="EMBL" id="DS022300">
    <property type="protein sequence ID" value="OAJ36074.1"/>
    <property type="molecule type" value="Genomic_DNA"/>
</dbReference>
<evidence type="ECO:0000256" key="1">
    <source>
        <dbReference type="ARBA" id="ARBA00006734"/>
    </source>
</evidence>
<keyword evidence="5 9" id="KW-0808">Transferase</keyword>
<dbReference type="VEuPathDB" id="FungiDB:BDEG_20288"/>
<dbReference type="SUPFAM" id="SSF48439">
    <property type="entry name" value="Protein prenylyltransferase"/>
    <property type="match status" value="1"/>
</dbReference>
<keyword evidence="4 9" id="KW-0637">Prenyltransferase</keyword>
<evidence type="ECO:0000313" key="10">
    <source>
        <dbReference type="EMBL" id="OAJ36074.1"/>
    </source>
</evidence>
<accession>A0A177W8U2</accession>
<reference evidence="10 11" key="2">
    <citation type="submission" date="2016-05" db="EMBL/GenBank/DDBJ databases">
        <title>Lineage-specific infection strategies underlie the spectrum of fungal disease in amphibians.</title>
        <authorList>
            <person name="Cuomo C.A."/>
            <person name="Farrer R.A."/>
            <person name="James T."/>
            <person name="Longcore J."/>
            <person name="Birren B."/>
        </authorList>
    </citation>
    <scope>NUCLEOTIDE SEQUENCE [LARGE SCALE GENOMIC DNA]</scope>
    <source>
        <strain evidence="10 11">JEL423</strain>
    </source>
</reference>
<reference evidence="10 11" key="1">
    <citation type="submission" date="2006-10" db="EMBL/GenBank/DDBJ databases">
        <title>The Genome Sequence of Batrachochytrium dendrobatidis JEL423.</title>
        <authorList>
            <consortium name="The Broad Institute Genome Sequencing Platform"/>
            <person name="Birren B."/>
            <person name="Lander E."/>
            <person name="Galagan J."/>
            <person name="Cuomo C."/>
            <person name="Devon K."/>
            <person name="Jaffe D."/>
            <person name="Butler J."/>
            <person name="Alvarez P."/>
            <person name="Gnerre S."/>
            <person name="Grabherr M."/>
            <person name="Kleber M."/>
            <person name="Mauceli E."/>
            <person name="Brockman W."/>
            <person name="Young S."/>
            <person name="LaButti K."/>
            <person name="Sykes S."/>
            <person name="DeCaprio D."/>
            <person name="Crawford M."/>
            <person name="Koehrsen M."/>
            <person name="Engels R."/>
            <person name="Montgomery P."/>
            <person name="Pearson M."/>
            <person name="Howarth C."/>
            <person name="Larson L."/>
            <person name="White J."/>
            <person name="O'Leary S."/>
            <person name="Kodira C."/>
            <person name="Zeng Q."/>
            <person name="Yandava C."/>
            <person name="Alvarado L."/>
            <person name="Longcore J."/>
            <person name="James T."/>
        </authorList>
    </citation>
    <scope>NUCLEOTIDE SEQUENCE [LARGE SCALE GENOMIC DNA]</scope>
    <source>
        <strain evidence="10 11">JEL423</strain>
    </source>
</reference>